<gene>
    <name evidence="2" type="ORF">E2C01_039566</name>
</gene>
<evidence type="ECO:0000256" key="1">
    <source>
        <dbReference type="SAM" id="MobiDB-lite"/>
    </source>
</evidence>
<feature type="compositionally biased region" description="Polar residues" evidence="1">
    <location>
        <begin position="121"/>
        <end position="140"/>
    </location>
</feature>
<name>A0A5B7FDZ0_PORTR</name>
<evidence type="ECO:0000313" key="3">
    <source>
        <dbReference type="Proteomes" id="UP000324222"/>
    </source>
</evidence>
<feature type="compositionally biased region" description="Basic and acidic residues" evidence="1">
    <location>
        <begin position="67"/>
        <end position="101"/>
    </location>
</feature>
<proteinExistence type="predicted"/>
<organism evidence="2 3">
    <name type="scientific">Portunus trituberculatus</name>
    <name type="common">Swimming crab</name>
    <name type="synonym">Neptunus trituberculatus</name>
    <dbReference type="NCBI Taxonomy" id="210409"/>
    <lineage>
        <taxon>Eukaryota</taxon>
        <taxon>Metazoa</taxon>
        <taxon>Ecdysozoa</taxon>
        <taxon>Arthropoda</taxon>
        <taxon>Crustacea</taxon>
        <taxon>Multicrustacea</taxon>
        <taxon>Malacostraca</taxon>
        <taxon>Eumalacostraca</taxon>
        <taxon>Eucarida</taxon>
        <taxon>Decapoda</taxon>
        <taxon>Pleocyemata</taxon>
        <taxon>Brachyura</taxon>
        <taxon>Eubrachyura</taxon>
        <taxon>Portunoidea</taxon>
        <taxon>Portunidae</taxon>
        <taxon>Portuninae</taxon>
        <taxon>Portunus</taxon>
    </lineage>
</organism>
<reference evidence="2 3" key="1">
    <citation type="submission" date="2019-05" db="EMBL/GenBank/DDBJ databases">
        <title>Another draft genome of Portunus trituberculatus and its Hox gene families provides insights of decapod evolution.</title>
        <authorList>
            <person name="Jeong J.-H."/>
            <person name="Song I."/>
            <person name="Kim S."/>
            <person name="Choi T."/>
            <person name="Kim D."/>
            <person name="Ryu S."/>
            <person name="Kim W."/>
        </authorList>
    </citation>
    <scope>NUCLEOTIDE SEQUENCE [LARGE SCALE GENOMIC DNA]</scope>
    <source>
        <tissue evidence="2">Muscle</tissue>
    </source>
</reference>
<dbReference type="AlphaFoldDB" id="A0A5B7FDZ0"/>
<sequence length="167" mass="18778">MGSWLTNHRDKDRHPLRHTYRQTAKHSNRQTKCIAPNQSLANPPASQPERAITSRRPNLPPLSLSARAEETSETGKIETRSGKGWRCEGREGFRRGEEHCSGRNVTPAAGHEHRPQKYQKHQQGIASSSPRPFRSLNTRPSKPPDLPSPGIPWHLAPRLSTPRQASL</sequence>
<dbReference type="Proteomes" id="UP000324222">
    <property type="component" value="Unassembled WGS sequence"/>
</dbReference>
<evidence type="ECO:0000313" key="2">
    <source>
        <dbReference type="EMBL" id="MPC45860.1"/>
    </source>
</evidence>
<feature type="compositionally biased region" description="Pro residues" evidence="1">
    <location>
        <begin position="141"/>
        <end position="150"/>
    </location>
</feature>
<dbReference type="EMBL" id="VSRR010006927">
    <property type="protein sequence ID" value="MPC45860.1"/>
    <property type="molecule type" value="Genomic_DNA"/>
</dbReference>
<accession>A0A5B7FDZ0</accession>
<comment type="caution">
    <text evidence="2">The sequence shown here is derived from an EMBL/GenBank/DDBJ whole genome shotgun (WGS) entry which is preliminary data.</text>
</comment>
<feature type="compositionally biased region" description="Basic residues" evidence="1">
    <location>
        <begin position="14"/>
        <end position="29"/>
    </location>
</feature>
<feature type="region of interest" description="Disordered" evidence="1">
    <location>
        <begin position="1"/>
        <end position="167"/>
    </location>
</feature>
<keyword evidence="3" id="KW-1185">Reference proteome</keyword>
<protein>
    <submittedName>
        <fullName evidence="2">Uncharacterized protein</fullName>
    </submittedName>
</protein>